<dbReference type="EMBL" id="NVLK01000043">
    <property type="protein sequence ID" value="PEC20394.1"/>
    <property type="molecule type" value="Genomic_DNA"/>
</dbReference>
<organism evidence="1 2">
    <name type="scientific">Bacillus cereus</name>
    <dbReference type="NCBI Taxonomy" id="1396"/>
    <lineage>
        <taxon>Bacteria</taxon>
        <taxon>Bacillati</taxon>
        <taxon>Bacillota</taxon>
        <taxon>Bacilli</taxon>
        <taxon>Bacillales</taxon>
        <taxon>Bacillaceae</taxon>
        <taxon>Bacillus</taxon>
        <taxon>Bacillus cereus group</taxon>
    </lineage>
</organism>
<gene>
    <name evidence="1" type="ORF">COM96_19340</name>
</gene>
<name>A0A2A7HU62_BACCE</name>
<evidence type="ECO:0000313" key="1">
    <source>
        <dbReference type="EMBL" id="PEC20394.1"/>
    </source>
</evidence>
<protein>
    <recommendedName>
        <fullName evidence="3">DUF2357 domain-containing protein</fullName>
    </recommendedName>
</protein>
<reference evidence="1 2" key="1">
    <citation type="submission" date="2017-09" db="EMBL/GenBank/DDBJ databases">
        <title>Large-scale bioinformatics analysis of Bacillus genomes uncovers conserved roles of natural products in bacterial physiology.</title>
        <authorList>
            <consortium name="Agbiome Team Llc"/>
            <person name="Bleich R.M."/>
            <person name="Grubbs K.J."/>
            <person name="Santa Maria K.C."/>
            <person name="Allen S.E."/>
            <person name="Farag S."/>
            <person name="Shank E.A."/>
            <person name="Bowers A."/>
        </authorList>
    </citation>
    <scope>NUCLEOTIDE SEQUENCE [LARGE SCALE GENOMIC DNA]</scope>
    <source>
        <strain evidence="1 2">AFS096845</strain>
    </source>
</reference>
<dbReference type="AlphaFoldDB" id="A0A2A7HU62"/>
<sequence length="608" mass="72690">MVIPFKVIFRQNPNHPSEKEIPVTNFVQDETLLYRMEDENVPEVIENKHLLLEFICEDETARLYMDGLDTLPERELEFGEDDIAYISPEISPVYLYNNGKDSDNPDGYYPLIPGHYRIKVVVKNVSYYSWLKVQPKQITEEQWVSMRDEVEETLNGLAQDLVRKNASLGINSSLPIPIHILRKLYIVKKDYLKWINSLKTIQTEPRMRIRKEYNLVPEGKAGIVDATSIRYRSRHPESRDYVYTPKHTRNHNLLENQWIQKIVRFISREMNGLLEYLHSHRENTQREIEDKRRYHHDEHIEIRLKSKVLDELIEYERFVRRVRSECLLVLKEDWMEEVEETQVLSIPHVLHLDSRYRQLYQLYRLLKNEELSITLDTNYDYYWKRTDTLYEIWGFLQLIDGLQKETVGFEVVKGWIFDTNPNSKTITVPFLESGTVIEFKKENIRLRLVYDDILPFDKEKTALDKPIYANDTHNRPDARMDIYEDNEYIGTIMVDFKYRPVYAIWTNARRKKNAVMRQLISYRENMSSPFLYKNSLPDKWHRFRTVHEVWAVYPKHEANRQPKSPMESNQVRLMELTPLEEKDGFHLGIAEAIQKAVDEYHYFAKSLV</sequence>
<dbReference type="Proteomes" id="UP000220006">
    <property type="component" value="Unassembled WGS sequence"/>
</dbReference>
<evidence type="ECO:0000313" key="2">
    <source>
        <dbReference type="Proteomes" id="UP000220006"/>
    </source>
</evidence>
<comment type="caution">
    <text evidence="1">The sequence shown here is derived from an EMBL/GenBank/DDBJ whole genome shotgun (WGS) entry which is preliminary data.</text>
</comment>
<proteinExistence type="predicted"/>
<dbReference type="InterPro" id="IPR007505">
    <property type="entry name" value="PDDEXK_7"/>
</dbReference>
<evidence type="ECO:0008006" key="3">
    <source>
        <dbReference type="Google" id="ProtNLM"/>
    </source>
</evidence>
<accession>A0A2A7HU62</accession>
<dbReference type="RefSeq" id="WP_097905121.1">
    <property type="nucleotide sequence ID" value="NZ_NVLK01000043.1"/>
</dbReference>
<dbReference type="Pfam" id="PF04411">
    <property type="entry name" value="PDDEXK_7"/>
    <property type="match status" value="1"/>
</dbReference>